<organism evidence="8 9">
    <name type="scientific">Streptomyces cinnamoneus</name>
    <name type="common">Streptoverticillium cinnamoneum</name>
    <dbReference type="NCBI Taxonomy" id="53446"/>
    <lineage>
        <taxon>Bacteria</taxon>
        <taxon>Bacillati</taxon>
        <taxon>Actinomycetota</taxon>
        <taxon>Actinomycetes</taxon>
        <taxon>Kitasatosporales</taxon>
        <taxon>Streptomycetaceae</taxon>
        <taxon>Streptomyces</taxon>
        <taxon>Streptomyces cinnamoneus group</taxon>
    </lineage>
</organism>
<dbReference type="CDD" id="cd06173">
    <property type="entry name" value="MFS_MefA_like"/>
    <property type="match status" value="1"/>
</dbReference>
<evidence type="ECO:0000259" key="7">
    <source>
        <dbReference type="PROSITE" id="PS50850"/>
    </source>
</evidence>
<name>A0A2G1XN61_STRCJ</name>
<dbReference type="Proteomes" id="UP000222531">
    <property type="component" value="Unassembled WGS sequence"/>
</dbReference>
<dbReference type="InterPro" id="IPR020846">
    <property type="entry name" value="MFS_dom"/>
</dbReference>
<feature type="transmembrane region" description="Helical" evidence="6">
    <location>
        <begin position="397"/>
        <end position="416"/>
    </location>
</feature>
<feature type="transmembrane region" description="Helical" evidence="6">
    <location>
        <begin position="328"/>
        <end position="348"/>
    </location>
</feature>
<evidence type="ECO:0000313" key="9">
    <source>
        <dbReference type="Proteomes" id="UP000222531"/>
    </source>
</evidence>
<dbReference type="SUPFAM" id="SSF103473">
    <property type="entry name" value="MFS general substrate transporter"/>
    <property type="match status" value="1"/>
</dbReference>
<feature type="domain" description="Major facilitator superfamily (MFS) profile" evidence="7">
    <location>
        <begin position="237"/>
        <end position="430"/>
    </location>
</feature>
<feature type="transmembrane region" description="Helical" evidence="6">
    <location>
        <begin position="121"/>
        <end position="143"/>
    </location>
</feature>
<reference evidence="8 9" key="1">
    <citation type="journal article" date="2017" name="Biochemistry">
        <title>Identification of the Biosynthetic Pathway for the Antibiotic Bicyclomycin.</title>
        <authorList>
            <person name="Patteson J."/>
            <person name="Cai W."/>
            <person name="Johnson R.A."/>
            <person name="Santa Maria K."/>
            <person name="Li B."/>
        </authorList>
    </citation>
    <scope>NUCLEOTIDE SEQUENCE [LARGE SCALE GENOMIC DNA]</scope>
    <source>
        <strain evidence="8 9">ATCC 21532</strain>
    </source>
</reference>
<keyword evidence="5 6" id="KW-0472">Membrane</keyword>
<dbReference type="EMBL" id="NHZO01000073">
    <property type="protein sequence ID" value="PHQ52668.1"/>
    <property type="molecule type" value="Genomic_DNA"/>
</dbReference>
<dbReference type="Pfam" id="PF07690">
    <property type="entry name" value="MFS_1"/>
    <property type="match status" value="1"/>
</dbReference>
<comment type="subcellular location">
    <subcellularLocation>
        <location evidence="1">Cell membrane</location>
        <topology evidence="1">Multi-pass membrane protein</topology>
    </subcellularLocation>
</comment>
<feature type="transmembrane region" description="Helical" evidence="6">
    <location>
        <begin position="61"/>
        <end position="82"/>
    </location>
</feature>
<feature type="transmembrane region" description="Helical" evidence="6">
    <location>
        <begin position="37"/>
        <end position="55"/>
    </location>
</feature>
<accession>A0A2G1XN61</accession>
<proteinExistence type="predicted"/>
<feature type="transmembrane region" description="Helical" evidence="6">
    <location>
        <begin position="241"/>
        <end position="264"/>
    </location>
</feature>
<sequence length="430" mass="44808">MTDDSQPSRRRGGTVAGGLLRRHHDFRLLWAGETARAFGASVTGLVLPLVAVSTLHADTFLVSLINAATWVPWLVIGLPAGAWVDRIRRRPVMLASDAVCCVLFASIPLAAWAGWLSTAQLMVVALLTGTAAVFFHTAYVAYLPTLLAPEDQAEGNAKLHGSDSAAGLVGIGSGGLVAQLFGVANGLLANTTTFLVSFVCVARIRHREPPPEPVERARGALAREIGEGLRMVASDPYLRSFTLFGATANLVLTAYQSIAVVFLFQDVGVSSGMIGVMGTIGGLGSVLGALVVRRTADRLGSGRALLLFEMGLLLFAPLMAFTSPGPGLLLYVAGSAAVGTGVVAGNIIKAGFLQRYCPSHALGRISASSAFLNFGAMPLGALLGGALGTAIGLRPAFLALTLLLPLSTLILFFSPVRAQRELPERALQTA</sequence>
<feature type="transmembrane region" description="Helical" evidence="6">
    <location>
        <begin position="94"/>
        <end position="115"/>
    </location>
</feature>
<dbReference type="OrthoDB" id="9815525at2"/>
<dbReference type="PROSITE" id="PS50850">
    <property type="entry name" value="MFS"/>
    <property type="match status" value="1"/>
</dbReference>
<evidence type="ECO:0000313" key="8">
    <source>
        <dbReference type="EMBL" id="PHQ52668.1"/>
    </source>
</evidence>
<evidence type="ECO:0000256" key="2">
    <source>
        <dbReference type="ARBA" id="ARBA00022475"/>
    </source>
</evidence>
<evidence type="ECO:0000256" key="4">
    <source>
        <dbReference type="ARBA" id="ARBA00022989"/>
    </source>
</evidence>
<dbReference type="GO" id="GO:0022857">
    <property type="term" value="F:transmembrane transporter activity"/>
    <property type="evidence" value="ECO:0007669"/>
    <property type="project" value="InterPro"/>
</dbReference>
<protein>
    <submittedName>
        <fullName evidence="8">MFS transporter</fullName>
    </submittedName>
</protein>
<gene>
    <name evidence="8" type="ORF">BLA24_06070</name>
</gene>
<dbReference type="GO" id="GO:0005886">
    <property type="term" value="C:plasma membrane"/>
    <property type="evidence" value="ECO:0007669"/>
    <property type="project" value="UniProtKB-SubCell"/>
</dbReference>
<dbReference type="PANTHER" id="PTHR23513">
    <property type="entry name" value="INTEGRAL MEMBRANE EFFLUX PROTEIN-RELATED"/>
    <property type="match status" value="1"/>
</dbReference>
<dbReference type="AlphaFoldDB" id="A0A2G1XN61"/>
<dbReference type="RefSeq" id="WP_099198150.1">
    <property type="nucleotide sequence ID" value="NZ_NHZO01000073.1"/>
</dbReference>
<keyword evidence="3 6" id="KW-0812">Transmembrane</keyword>
<feature type="transmembrane region" description="Helical" evidence="6">
    <location>
        <begin position="187"/>
        <end position="204"/>
    </location>
</feature>
<keyword evidence="4 6" id="KW-1133">Transmembrane helix</keyword>
<feature type="transmembrane region" description="Helical" evidence="6">
    <location>
        <begin position="369"/>
        <end position="391"/>
    </location>
</feature>
<keyword evidence="2" id="KW-1003">Cell membrane</keyword>
<keyword evidence="9" id="KW-1185">Reference proteome</keyword>
<evidence type="ECO:0000256" key="6">
    <source>
        <dbReference type="SAM" id="Phobius"/>
    </source>
</evidence>
<evidence type="ECO:0000256" key="5">
    <source>
        <dbReference type="ARBA" id="ARBA00023136"/>
    </source>
</evidence>
<dbReference type="InterPro" id="IPR036259">
    <property type="entry name" value="MFS_trans_sf"/>
</dbReference>
<comment type="caution">
    <text evidence="8">The sequence shown here is derived from an EMBL/GenBank/DDBJ whole genome shotgun (WGS) entry which is preliminary data.</text>
</comment>
<dbReference type="Gene3D" id="1.20.1250.20">
    <property type="entry name" value="MFS general substrate transporter like domains"/>
    <property type="match status" value="1"/>
</dbReference>
<dbReference type="PANTHER" id="PTHR23513:SF6">
    <property type="entry name" value="MAJOR FACILITATOR SUPERFAMILY ASSOCIATED DOMAIN-CONTAINING PROTEIN"/>
    <property type="match status" value="1"/>
</dbReference>
<dbReference type="InterPro" id="IPR011701">
    <property type="entry name" value="MFS"/>
</dbReference>
<evidence type="ECO:0000256" key="3">
    <source>
        <dbReference type="ARBA" id="ARBA00022692"/>
    </source>
</evidence>
<feature type="transmembrane region" description="Helical" evidence="6">
    <location>
        <begin position="304"/>
        <end position="322"/>
    </location>
</feature>
<feature type="transmembrane region" description="Helical" evidence="6">
    <location>
        <begin position="270"/>
        <end position="292"/>
    </location>
</feature>
<evidence type="ECO:0000256" key="1">
    <source>
        <dbReference type="ARBA" id="ARBA00004651"/>
    </source>
</evidence>